<evidence type="ECO:0000259" key="1">
    <source>
        <dbReference type="Pfam" id="PF13477"/>
    </source>
</evidence>
<dbReference type="Gene3D" id="3.40.50.2000">
    <property type="entry name" value="Glycogen Phosphorylase B"/>
    <property type="match status" value="2"/>
</dbReference>
<reference evidence="3" key="1">
    <citation type="journal article" date="2019" name="Int. J. Syst. Evol. Microbiol.">
        <title>The Global Catalogue of Microorganisms (GCM) 10K type strain sequencing project: providing services to taxonomists for standard genome sequencing and annotation.</title>
        <authorList>
            <consortium name="The Broad Institute Genomics Platform"/>
            <consortium name="The Broad Institute Genome Sequencing Center for Infectious Disease"/>
            <person name="Wu L."/>
            <person name="Ma J."/>
        </authorList>
    </citation>
    <scope>NUCLEOTIDE SEQUENCE [LARGE SCALE GENOMIC DNA]</scope>
    <source>
        <strain evidence="3">CCUG 66188</strain>
    </source>
</reference>
<dbReference type="Pfam" id="PF13692">
    <property type="entry name" value="Glyco_trans_1_4"/>
    <property type="match status" value="1"/>
</dbReference>
<evidence type="ECO:0000313" key="3">
    <source>
        <dbReference type="Proteomes" id="UP001596023"/>
    </source>
</evidence>
<dbReference type="PANTHER" id="PTHR12526">
    <property type="entry name" value="GLYCOSYLTRANSFERASE"/>
    <property type="match status" value="1"/>
</dbReference>
<dbReference type="Proteomes" id="UP001596023">
    <property type="component" value="Unassembled WGS sequence"/>
</dbReference>
<dbReference type="InterPro" id="IPR028098">
    <property type="entry name" value="Glyco_trans_4-like_N"/>
</dbReference>
<dbReference type="RefSeq" id="WP_379995546.1">
    <property type="nucleotide sequence ID" value="NZ_JBHSGN010000063.1"/>
</dbReference>
<protein>
    <submittedName>
        <fullName evidence="2">Glycosyltransferase family 4 protein</fullName>
    </submittedName>
</protein>
<gene>
    <name evidence="2" type="ORF">ACFO6W_09115</name>
</gene>
<dbReference type="EMBL" id="JBHSGN010000063">
    <property type="protein sequence ID" value="MFC4673850.1"/>
    <property type="molecule type" value="Genomic_DNA"/>
</dbReference>
<name>A0ABV9KUZ7_9BACT</name>
<accession>A0ABV9KUZ7</accession>
<feature type="domain" description="Glycosyltransferase subfamily 4-like N-terminal" evidence="1">
    <location>
        <begin position="23"/>
        <end position="144"/>
    </location>
</feature>
<evidence type="ECO:0000313" key="2">
    <source>
        <dbReference type="EMBL" id="MFC4673850.1"/>
    </source>
</evidence>
<organism evidence="2 3">
    <name type="scientific">Dysgonomonas termitidis</name>
    <dbReference type="NCBI Taxonomy" id="1516126"/>
    <lineage>
        <taxon>Bacteria</taxon>
        <taxon>Pseudomonadati</taxon>
        <taxon>Bacteroidota</taxon>
        <taxon>Bacteroidia</taxon>
        <taxon>Bacteroidales</taxon>
        <taxon>Dysgonomonadaceae</taxon>
        <taxon>Dysgonomonas</taxon>
    </lineage>
</organism>
<proteinExistence type="predicted"/>
<dbReference type="CDD" id="cd03808">
    <property type="entry name" value="GT4_CapM-like"/>
    <property type="match status" value="1"/>
</dbReference>
<dbReference type="Pfam" id="PF13477">
    <property type="entry name" value="Glyco_trans_4_2"/>
    <property type="match status" value="1"/>
</dbReference>
<dbReference type="SUPFAM" id="SSF53756">
    <property type="entry name" value="UDP-Glycosyltransferase/glycogen phosphorylase"/>
    <property type="match status" value="1"/>
</dbReference>
<keyword evidence="3" id="KW-1185">Reference proteome</keyword>
<comment type="caution">
    <text evidence="2">The sequence shown here is derived from an EMBL/GenBank/DDBJ whole genome shotgun (WGS) entry which is preliminary data.</text>
</comment>
<sequence>MKKLMRIAAAPISLDVLLRGQLKFFNNYYEVIAVASPNEIIHRKISEREGVRTVELKIERKISLLEDLKSLIKLYFLFRREKPDIVHSLTPKAGLLSMVAAKAANVPVRIHTFTGLIFPWRKRAVSMLLKTMDRLTCMAATNVIPEGQGIRKELITHSITNKLSAVLANGNINGVDLEYFKPVPSTFERSFTRFIFVGRVVRDKGIEELKEAFERLNNAELIIVGPFEQNLNPLNEDCYKWVREGKGVTSVGFKEDIRPYLADADVLVLPSHREGFPNTPLQAGAMGLPTIATDICGCNEIIINGITGLLVEPRNADHLYEAMKLLSENLVLRKEMGLKARVHIAEKFSHWNVWDALLHFYQNVS</sequence>